<dbReference type="InterPro" id="IPR040256">
    <property type="entry name" value="At4g02000-like"/>
</dbReference>
<dbReference type="PANTHER" id="PTHR31286">
    <property type="entry name" value="GLYCINE-RICH CELL WALL STRUCTURAL PROTEIN 1.8-LIKE"/>
    <property type="match status" value="1"/>
</dbReference>
<gene>
    <name evidence="2" type="ORF">MTR67_024322</name>
</gene>
<feature type="region of interest" description="Disordered" evidence="1">
    <location>
        <begin position="244"/>
        <end position="274"/>
    </location>
</feature>
<accession>A0AAF0TS69</accession>
<proteinExistence type="predicted"/>
<protein>
    <recommendedName>
        <fullName evidence="4">DUF4283 domain-containing protein</fullName>
    </recommendedName>
</protein>
<keyword evidence="3" id="KW-1185">Reference proteome</keyword>
<dbReference type="EMBL" id="CP133616">
    <property type="protein sequence ID" value="WMV30937.1"/>
    <property type="molecule type" value="Genomic_DNA"/>
</dbReference>
<dbReference type="PANTHER" id="PTHR31286:SF104">
    <property type="entry name" value="PEROXIDASE"/>
    <property type="match status" value="1"/>
</dbReference>
<reference evidence="2" key="1">
    <citation type="submission" date="2023-08" db="EMBL/GenBank/DDBJ databases">
        <title>A de novo genome assembly of Solanum verrucosum Schlechtendal, a Mexican diploid species geographically isolated from the other diploid A-genome species in potato relatives.</title>
        <authorList>
            <person name="Hosaka K."/>
        </authorList>
    </citation>
    <scope>NUCLEOTIDE SEQUENCE</scope>
    <source>
        <tissue evidence="2">Young leaves</tissue>
    </source>
</reference>
<sequence length="274" mass="30496">MEERQDFMIEEGLHQAMVFKLSHGAPDLKVLRSILPKHLGTKGNCLIGLLAPRQILLIFDQYEDYVLALSHSINYLLYNGDEHQCRVFPWSIGYNPKEETTLAVVWISLPNLSPDLFAKKALLSIASAVGKPIAIDEATQIKSRPSTARVKVILDLIEKLSNCIRLQFVDGKSNRQLVVVTSEQNRAHSLDVVTSNIGVQTTTKDKGGAPRLESNPEAPIFVLKCVIAKKNESRALVSNTIDLGEDSLDEDEEDNMLDLGEDSLDEDEEDMLDI</sequence>
<dbReference type="AlphaFoldDB" id="A0AAF0TS69"/>
<evidence type="ECO:0008006" key="4">
    <source>
        <dbReference type="Google" id="ProtNLM"/>
    </source>
</evidence>
<evidence type="ECO:0000313" key="2">
    <source>
        <dbReference type="EMBL" id="WMV30937.1"/>
    </source>
</evidence>
<name>A0AAF0TS69_SOLVR</name>
<evidence type="ECO:0000256" key="1">
    <source>
        <dbReference type="SAM" id="MobiDB-lite"/>
    </source>
</evidence>
<evidence type="ECO:0000313" key="3">
    <source>
        <dbReference type="Proteomes" id="UP001234989"/>
    </source>
</evidence>
<dbReference type="Proteomes" id="UP001234989">
    <property type="component" value="Chromosome 5"/>
</dbReference>
<organism evidence="2 3">
    <name type="scientific">Solanum verrucosum</name>
    <dbReference type="NCBI Taxonomy" id="315347"/>
    <lineage>
        <taxon>Eukaryota</taxon>
        <taxon>Viridiplantae</taxon>
        <taxon>Streptophyta</taxon>
        <taxon>Embryophyta</taxon>
        <taxon>Tracheophyta</taxon>
        <taxon>Spermatophyta</taxon>
        <taxon>Magnoliopsida</taxon>
        <taxon>eudicotyledons</taxon>
        <taxon>Gunneridae</taxon>
        <taxon>Pentapetalae</taxon>
        <taxon>asterids</taxon>
        <taxon>lamiids</taxon>
        <taxon>Solanales</taxon>
        <taxon>Solanaceae</taxon>
        <taxon>Solanoideae</taxon>
        <taxon>Solaneae</taxon>
        <taxon>Solanum</taxon>
    </lineage>
</organism>